<keyword evidence="2" id="KW-1185">Reference proteome</keyword>
<dbReference type="Proteomes" id="UP000005867">
    <property type="component" value="Chromosome"/>
</dbReference>
<reference evidence="1 2" key="1">
    <citation type="journal article" date="2012" name="J. Bacteriol.">
        <title>Complete genome sequence of strain 1860, a crenarchaeon of the genus pyrobaculum able to grow with various electron acceptors.</title>
        <authorList>
            <person name="Mardanov A.V."/>
            <person name="Gumerov V.M."/>
            <person name="Slobodkina G.B."/>
            <person name="Beletsky A.V."/>
            <person name="Bonch-Osmolovskaya E.A."/>
            <person name="Ravin N.V."/>
            <person name="Skryabin K.G."/>
        </authorList>
    </citation>
    <scope>NUCLEOTIDE SEQUENCE [LARGE SCALE GENOMIC DNA]</scope>
    <source>
        <strain evidence="1 2">1860</strain>
    </source>
</reference>
<dbReference type="RefSeq" id="WP_014288664.1">
    <property type="nucleotide sequence ID" value="NC_016645.1"/>
</dbReference>
<dbReference type="GeneID" id="11595671"/>
<accession>G7VE65</accession>
<sequence>MKIYLPAYRYRHFYILSGFVTSNSTSLTIDMNLRNIEQGSISDLTAGLQRSIERSIDSSPVKELDYVVAFDMSYLVSKLCKMCAGTKRGSPSGSGVPVCGYYVERRRLNERWRNYGILILAKCDVGEGVRDIYAFVKKFSSGSDKPWIAGILYGINIGAQGRDMNMRIRIDGLGIDDSFVAVVSSVNYLSSYPRTYTDEVTFSSESSTSIGGIDMEDGTAVVELFYLGSILSVKSRSTGAFMPVVVHYDVEGSSFPRSLHPVARAYKLRRSVSADELYSYVKKALTSGMPAVKLLMQNLVAGRALSALGCRGWVTEREIVASVYGNETVITTPILGRILCIYRRLYTPRASYRGYNGLNSLLKRWLEAVKECKCKSSDFSSSQGWVDRFVNCLETSGKLSEFRQCLLQNYSGNIRRLECSLMRSNPELFTALVFVELLMLSALIIGAHGASHLMAKAAGISSRDFAEMIEIEICANDFPLVKCVWHQLEDVGDVSFDGVIKLKYDEGCKGVKVQISTYDLSGATHTKFGERLLKLVMELGGCGSARDICNYAWIEEKRRLDRAFSILVANNTLLGELDRHLGSMPQEVAPPRDLFRFMLGGIVGEVRRRLGQTAQQQRLPRKLYQYVWPRHVPSCADGCHLCVQVPRMMCVYSPLHEELRVSKSASLWLLEPLCSMVQSAAET</sequence>
<dbReference type="BioCyc" id="PSP1104324:GJSN-1388-MONOMER"/>
<proteinExistence type="predicted"/>
<evidence type="ECO:0000313" key="1">
    <source>
        <dbReference type="EMBL" id="AET32838.1"/>
    </source>
</evidence>
<dbReference type="EMBL" id="CP003098">
    <property type="protein sequence ID" value="AET32838.1"/>
    <property type="molecule type" value="Genomic_DNA"/>
</dbReference>
<dbReference type="HOGENOM" id="CLU_409734_0_0_2"/>
<protein>
    <submittedName>
        <fullName evidence="1">Uncharacterized protein</fullName>
    </submittedName>
</protein>
<gene>
    <name evidence="1" type="ORF">P186_1411</name>
</gene>
<dbReference type="KEGG" id="pyr:P186_1411"/>
<dbReference type="eggNOG" id="arCOG12881">
    <property type="taxonomic scope" value="Archaea"/>
</dbReference>
<evidence type="ECO:0000313" key="2">
    <source>
        <dbReference type="Proteomes" id="UP000005867"/>
    </source>
</evidence>
<dbReference type="AlphaFoldDB" id="G7VE65"/>
<organism evidence="1 2">
    <name type="scientific">Pyrobaculum ferrireducens</name>
    <dbReference type="NCBI Taxonomy" id="1104324"/>
    <lineage>
        <taxon>Archaea</taxon>
        <taxon>Thermoproteota</taxon>
        <taxon>Thermoprotei</taxon>
        <taxon>Thermoproteales</taxon>
        <taxon>Thermoproteaceae</taxon>
        <taxon>Pyrobaculum</taxon>
    </lineage>
</organism>
<name>G7VE65_9CREN</name>